<keyword evidence="1" id="KW-1185">Reference proteome</keyword>
<organism evidence="1 2">
    <name type="scientific">Steinernema glaseri</name>
    <dbReference type="NCBI Taxonomy" id="37863"/>
    <lineage>
        <taxon>Eukaryota</taxon>
        <taxon>Metazoa</taxon>
        <taxon>Ecdysozoa</taxon>
        <taxon>Nematoda</taxon>
        <taxon>Chromadorea</taxon>
        <taxon>Rhabditida</taxon>
        <taxon>Tylenchina</taxon>
        <taxon>Panagrolaimomorpha</taxon>
        <taxon>Strongyloidoidea</taxon>
        <taxon>Steinernematidae</taxon>
        <taxon>Steinernema</taxon>
    </lineage>
</organism>
<name>A0A1I8A2F6_9BILA</name>
<dbReference type="WBParaSite" id="L893_g31903.t1">
    <property type="protein sequence ID" value="L893_g31903.t1"/>
    <property type="gene ID" value="L893_g31903"/>
</dbReference>
<sequence>MDGDAEQVQIFRRVEGPTTKFSVLNGKPDDSSVQKVVHVANSTDQIKNDF</sequence>
<accession>A0A1I8A2F6</accession>
<proteinExistence type="predicted"/>
<protein>
    <submittedName>
        <fullName evidence="2">MSP domain-containing protein</fullName>
    </submittedName>
</protein>
<dbReference type="AlphaFoldDB" id="A0A1I8A2F6"/>
<evidence type="ECO:0000313" key="2">
    <source>
        <dbReference type="WBParaSite" id="L893_g31903.t1"/>
    </source>
</evidence>
<reference evidence="2" key="1">
    <citation type="submission" date="2016-11" db="UniProtKB">
        <authorList>
            <consortium name="WormBaseParasite"/>
        </authorList>
    </citation>
    <scope>IDENTIFICATION</scope>
</reference>
<dbReference type="Proteomes" id="UP000095287">
    <property type="component" value="Unplaced"/>
</dbReference>
<evidence type="ECO:0000313" key="1">
    <source>
        <dbReference type="Proteomes" id="UP000095287"/>
    </source>
</evidence>